<dbReference type="InterPro" id="IPR000524">
    <property type="entry name" value="Tscrpt_reg_HTH_GntR"/>
</dbReference>
<dbReference type="SUPFAM" id="SSF46785">
    <property type="entry name" value="Winged helix' DNA-binding domain"/>
    <property type="match status" value="1"/>
</dbReference>
<evidence type="ECO:0000259" key="4">
    <source>
        <dbReference type="PROSITE" id="PS50949"/>
    </source>
</evidence>
<dbReference type="PROSITE" id="PS50949">
    <property type="entry name" value="HTH_GNTR"/>
    <property type="match status" value="1"/>
</dbReference>
<dbReference type="SMART" id="SM00345">
    <property type="entry name" value="HTH_GNTR"/>
    <property type="match status" value="1"/>
</dbReference>
<organism evidence="5 6">
    <name type="scientific">Micromonospora tulbaghiae</name>
    <dbReference type="NCBI Taxonomy" id="479978"/>
    <lineage>
        <taxon>Bacteria</taxon>
        <taxon>Bacillati</taxon>
        <taxon>Actinomycetota</taxon>
        <taxon>Actinomycetes</taxon>
        <taxon>Micromonosporales</taxon>
        <taxon>Micromonosporaceae</taxon>
        <taxon>Micromonospora</taxon>
    </lineage>
</organism>
<proteinExistence type="predicted"/>
<dbReference type="GO" id="GO:0003677">
    <property type="term" value="F:DNA binding"/>
    <property type="evidence" value="ECO:0007669"/>
    <property type="project" value="UniProtKB-KW"/>
</dbReference>
<dbReference type="InterPro" id="IPR008920">
    <property type="entry name" value="TF_FadR/GntR_C"/>
</dbReference>
<accession>A0A386WGD5</accession>
<dbReference type="Gene3D" id="1.10.10.10">
    <property type="entry name" value="Winged helix-like DNA-binding domain superfamily/Winged helix DNA-binding domain"/>
    <property type="match status" value="1"/>
</dbReference>
<dbReference type="Pfam" id="PF00392">
    <property type="entry name" value="GntR"/>
    <property type="match status" value="1"/>
</dbReference>
<keyword evidence="1" id="KW-0805">Transcription regulation</keyword>
<evidence type="ECO:0000256" key="3">
    <source>
        <dbReference type="ARBA" id="ARBA00023163"/>
    </source>
</evidence>
<dbReference type="Proteomes" id="UP000267804">
    <property type="component" value="Chromosome"/>
</dbReference>
<keyword evidence="3" id="KW-0804">Transcription</keyword>
<evidence type="ECO:0000313" key="5">
    <source>
        <dbReference type="EMBL" id="AYF26748.1"/>
    </source>
</evidence>
<sequence>MEARVTNVGQDAYEALRSAILKGSIRPGERLGEVELSSQFGVSRTPIREALRRLTAEGLAVFQPNRGARVAEWSISDLEDTYEIRARLESYGAALAAQRIDADCLPRLSLLCDQMDQRAQRMTPQDLDDIADLNAELHGLVIGAAGSPRLTSLLSAVVEVPLVVRAFRLYTPEALARSMAHHRDLVAALRARDAEWASSTMRAHVLAARRVLLDAMSDNPDL</sequence>
<dbReference type="Pfam" id="PF07729">
    <property type="entry name" value="FCD"/>
    <property type="match status" value="1"/>
</dbReference>
<dbReference type="CDD" id="cd07377">
    <property type="entry name" value="WHTH_GntR"/>
    <property type="match status" value="1"/>
</dbReference>
<feature type="domain" description="HTH gntR-type" evidence="4">
    <location>
        <begin position="6"/>
        <end position="73"/>
    </location>
</feature>
<dbReference type="Gene3D" id="1.20.120.530">
    <property type="entry name" value="GntR ligand-binding domain-like"/>
    <property type="match status" value="1"/>
</dbReference>
<protein>
    <submittedName>
        <fullName evidence="5">GntR family transcriptional regulator</fullName>
    </submittedName>
</protein>
<dbReference type="PANTHER" id="PTHR43537:SF24">
    <property type="entry name" value="GLUCONATE OPERON TRANSCRIPTIONAL REPRESSOR"/>
    <property type="match status" value="1"/>
</dbReference>
<evidence type="ECO:0000256" key="1">
    <source>
        <dbReference type="ARBA" id="ARBA00023015"/>
    </source>
</evidence>
<keyword evidence="2" id="KW-0238">DNA-binding</keyword>
<evidence type="ECO:0000313" key="6">
    <source>
        <dbReference type="Proteomes" id="UP000267804"/>
    </source>
</evidence>
<gene>
    <name evidence="5" type="ORF">CSH63_04575</name>
</gene>
<dbReference type="InterPro" id="IPR036388">
    <property type="entry name" value="WH-like_DNA-bd_sf"/>
</dbReference>
<dbReference type="GO" id="GO:0003700">
    <property type="term" value="F:DNA-binding transcription factor activity"/>
    <property type="evidence" value="ECO:0007669"/>
    <property type="project" value="InterPro"/>
</dbReference>
<dbReference type="EMBL" id="CP024087">
    <property type="protein sequence ID" value="AYF26748.1"/>
    <property type="molecule type" value="Genomic_DNA"/>
</dbReference>
<dbReference type="InterPro" id="IPR011711">
    <property type="entry name" value="GntR_C"/>
</dbReference>
<dbReference type="InterPro" id="IPR036390">
    <property type="entry name" value="WH_DNA-bd_sf"/>
</dbReference>
<name>A0A386WGD5_9ACTN</name>
<dbReference type="PANTHER" id="PTHR43537">
    <property type="entry name" value="TRANSCRIPTIONAL REGULATOR, GNTR FAMILY"/>
    <property type="match status" value="1"/>
</dbReference>
<dbReference type="SUPFAM" id="SSF48008">
    <property type="entry name" value="GntR ligand-binding domain-like"/>
    <property type="match status" value="1"/>
</dbReference>
<reference evidence="5 6" key="1">
    <citation type="submission" date="2017-10" db="EMBL/GenBank/DDBJ databases">
        <title>Integration of genomic and chemical information greatly accelerates assignment of the full stereostructure of myelolactone, a potent inhibitor of myeloma from a marine-derived Micromonospora.</title>
        <authorList>
            <person name="Kim M.C."/>
            <person name="Machado H."/>
            <person name="Jensen P.R."/>
            <person name="Fenical W."/>
        </authorList>
    </citation>
    <scope>NUCLEOTIDE SEQUENCE [LARGE SCALE GENOMIC DNA]</scope>
    <source>
        <strain evidence="5 6">CNY-010</strain>
    </source>
</reference>
<dbReference type="KEGG" id="mtua:CSH63_04575"/>
<dbReference type="SMART" id="SM00895">
    <property type="entry name" value="FCD"/>
    <property type="match status" value="1"/>
</dbReference>
<dbReference type="AlphaFoldDB" id="A0A386WGD5"/>
<evidence type="ECO:0000256" key="2">
    <source>
        <dbReference type="ARBA" id="ARBA00023125"/>
    </source>
</evidence>
<dbReference type="PRINTS" id="PR00035">
    <property type="entry name" value="HTHGNTR"/>
</dbReference>